<keyword evidence="1" id="KW-0285">Flavoprotein</keyword>
<evidence type="ECO:0000259" key="3">
    <source>
        <dbReference type="Pfam" id="PF03358"/>
    </source>
</evidence>
<dbReference type="PANTHER" id="PTHR43278:SF2">
    <property type="entry name" value="IRON-SULFUR FLAVOPROTEIN"/>
    <property type="match status" value="1"/>
</dbReference>
<proteinExistence type="predicted"/>
<keyword evidence="5" id="KW-1185">Reference proteome</keyword>
<dbReference type="RefSeq" id="WP_201428883.1">
    <property type="nucleotide sequence ID" value="NZ_JAEQMG010000187.1"/>
</dbReference>
<evidence type="ECO:0000256" key="1">
    <source>
        <dbReference type="ARBA" id="ARBA00022630"/>
    </source>
</evidence>
<sequence length="99" mass="11050">MSRIVVLIGSNRRNGNTELLAKAFAEGASKNNIVELVSAADFTVNPCIGCNTCFLREGNKCFQNDDMPKIYEKLRNADGFKSSFLGGWEKIRGMYEIHN</sequence>
<evidence type="ECO:0000313" key="5">
    <source>
        <dbReference type="Proteomes" id="UP000633365"/>
    </source>
</evidence>
<dbReference type="InterPro" id="IPR005025">
    <property type="entry name" value="FMN_Rdtase-like_dom"/>
</dbReference>
<dbReference type="EMBL" id="JAEQMG010000187">
    <property type="protein sequence ID" value="MBK6090212.1"/>
    <property type="molecule type" value="Genomic_DNA"/>
</dbReference>
<evidence type="ECO:0000313" key="4">
    <source>
        <dbReference type="EMBL" id="MBK6090212.1"/>
    </source>
</evidence>
<organism evidence="4 5">
    <name type="scientific">Ruminococcus difficilis</name>
    <dbReference type="NCBI Taxonomy" id="2763069"/>
    <lineage>
        <taxon>Bacteria</taxon>
        <taxon>Bacillati</taxon>
        <taxon>Bacillota</taxon>
        <taxon>Clostridia</taxon>
        <taxon>Eubacteriales</taxon>
        <taxon>Oscillospiraceae</taxon>
        <taxon>Ruminococcus</taxon>
    </lineage>
</organism>
<dbReference type="InterPro" id="IPR029039">
    <property type="entry name" value="Flavoprotein-like_sf"/>
</dbReference>
<dbReference type="InterPro" id="IPR051796">
    <property type="entry name" value="ISF_SsuE-like"/>
</dbReference>
<keyword evidence="2" id="KW-0288">FMN</keyword>
<gene>
    <name evidence="4" type="ORF">JKK62_16440</name>
</gene>
<dbReference type="PANTHER" id="PTHR43278">
    <property type="entry name" value="NAD(P)H-DEPENDENT FMN-CONTAINING OXIDOREDUCTASE YWQN-RELATED"/>
    <property type="match status" value="1"/>
</dbReference>
<accession>A0A935C5N3</accession>
<protein>
    <submittedName>
        <fullName evidence="4">Flavodoxin family protein</fullName>
    </submittedName>
</protein>
<evidence type="ECO:0000256" key="2">
    <source>
        <dbReference type="ARBA" id="ARBA00022643"/>
    </source>
</evidence>
<dbReference type="Proteomes" id="UP000633365">
    <property type="component" value="Unassembled WGS sequence"/>
</dbReference>
<reference evidence="4" key="1">
    <citation type="submission" date="2021-01" db="EMBL/GenBank/DDBJ databases">
        <title>Genome public.</title>
        <authorList>
            <person name="Liu C."/>
            <person name="Sun Q."/>
        </authorList>
    </citation>
    <scope>NUCLEOTIDE SEQUENCE</scope>
    <source>
        <strain evidence="4">M6</strain>
    </source>
</reference>
<dbReference type="SUPFAM" id="SSF52218">
    <property type="entry name" value="Flavoproteins"/>
    <property type="match status" value="1"/>
</dbReference>
<dbReference type="AlphaFoldDB" id="A0A935C5N3"/>
<dbReference type="GO" id="GO:0016491">
    <property type="term" value="F:oxidoreductase activity"/>
    <property type="evidence" value="ECO:0007669"/>
    <property type="project" value="InterPro"/>
</dbReference>
<feature type="domain" description="NADPH-dependent FMN reductase-like" evidence="3">
    <location>
        <begin position="3"/>
        <end position="80"/>
    </location>
</feature>
<name>A0A935C5N3_9FIRM</name>
<dbReference type="Pfam" id="PF03358">
    <property type="entry name" value="FMN_red"/>
    <property type="match status" value="1"/>
</dbReference>
<comment type="caution">
    <text evidence="4">The sequence shown here is derived from an EMBL/GenBank/DDBJ whole genome shotgun (WGS) entry which is preliminary data.</text>
</comment>
<dbReference type="Gene3D" id="3.40.50.360">
    <property type="match status" value="1"/>
</dbReference>